<accession>A0A6A3LGM5</accession>
<proteinExistence type="predicted"/>
<comment type="caution">
    <text evidence="2">The sequence shown here is derived from an EMBL/GenBank/DDBJ whole genome shotgun (WGS) entry which is preliminary data.</text>
</comment>
<protein>
    <recommendedName>
        <fullName evidence="4">Tyr recombinase domain-containing protein</fullName>
    </recommendedName>
</protein>
<dbReference type="AlphaFoldDB" id="A0A6A3LGM5"/>
<dbReference type="InterPro" id="IPR011010">
    <property type="entry name" value="DNA_brk_join_enz"/>
</dbReference>
<evidence type="ECO:0000256" key="1">
    <source>
        <dbReference type="ARBA" id="ARBA00023172"/>
    </source>
</evidence>
<organism evidence="2 3">
    <name type="scientific">Phytophthora rubi</name>
    <dbReference type="NCBI Taxonomy" id="129364"/>
    <lineage>
        <taxon>Eukaryota</taxon>
        <taxon>Sar</taxon>
        <taxon>Stramenopiles</taxon>
        <taxon>Oomycota</taxon>
        <taxon>Peronosporomycetes</taxon>
        <taxon>Peronosporales</taxon>
        <taxon>Peronosporaceae</taxon>
        <taxon>Phytophthora</taxon>
    </lineage>
</organism>
<sequence>MLGLVFDTSASTVAMPAPKIAKVQGLVAHAFHAAWISRGQLRSLLGSPRHVATCGRLAQAFLQCLRAGENALHRLARVTIMAPMWDDLVWWCHILSNPSLNGVPLEYFAAFPEPDLTVTTDASDEGLCAIVPFEWFTLNGSDVAVADANGKTTTDPGTVTAFCSRLRGPKTNQSGKPVTRLLTSSRHIFIGPVLGALLLFQARSDLQPGIPAAVFVGADGIPTCETAARIARAIKAGARAVGEDPTRFGTHSLRAGGATNMYRAEIDALTIQLHGSWASAAFKLYTRLYRESGESVSAKIVSGSRASTVLQ</sequence>
<dbReference type="Proteomes" id="UP000429607">
    <property type="component" value="Unassembled WGS sequence"/>
</dbReference>
<reference evidence="2 3" key="1">
    <citation type="submission" date="2018-09" db="EMBL/GenBank/DDBJ databases">
        <title>Genomic investigation of the strawberry pathogen Phytophthora fragariae indicates pathogenicity is determined by transcriptional variation in three key races.</title>
        <authorList>
            <person name="Adams T.M."/>
            <person name="Armitage A.D."/>
            <person name="Sobczyk M.K."/>
            <person name="Bates H.J."/>
            <person name="Dunwell J.M."/>
            <person name="Nellist C.F."/>
            <person name="Harrison R.J."/>
        </authorList>
    </citation>
    <scope>NUCLEOTIDE SEQUENCE [LARGE SCALE GENOMIC DNA]</scope>
    <source>
        <strain evidence="2 3">SCRP249</strain>
    </source>
</reference>
<dbReference type="InterPro" id="IPR013762">
    <property type="entry name" value="Integrase-like_cat_sf"/>
</dbReference>
<dbReference type="SUPFAM" id="SSF56349">
    <property type="entry name" value="DNA breaking-rejoining enzymes"/>
    <property type="match status" value="1"/>
</dbReference>
<gene>
    <name evidence="2" type="ORF">PR001_g14114</name>
</gene>
<dbReference type="GO" id="GO:0015074">
    <property type="term" value="P:DNA integration"/>
    <property type="evidence" value="ECO:0007669"/>
    <property type="project" value="InterPro"/>
</dbReference>
<evidence type="ECO:0008006" key="4">
    <source>
        <dbReference type="Google" id="ProtNLM"/>
    </source>
</evidence>
<dbReference type="Gene3D" id="1.10.443.10">
    <property type="entry name" value="Intergrase catalytic core"/>
    <property type="match status" value="1"/>
</dbReference>
<keyword evidence="1" id="KW-0233">DNA recombination</keyword>
<dbReference type="InterPro" id="IPR052925">
    <property type="entry name" value="Phage_Integrase-like_Recomb"/>
</dbReference>
<name>A0A6A3LGM5_9STRA</name>
<dbReference type="GO" id="GO:0006310">
    <property type="term" value="P:DNA recombination"/>
    <property type="evidence" value="ECO:0007669"/>
    <property type="project" value="UniProtKB-KW"/>
</dbReference>
<dbReference type="GO" id="GO:0003677">
    <property type="term" value="F:DNA binding"/>
    <property type="evidence" value="ECO:0007669"/>
    <property type="project" value="InterPro"/>
</dbReference>
<evidence type="ECO:0000313" key="2">
    <source>
        <dbReference type="EMBL" id="KAE9018536.1"/>
    </source>
</evidence>
<dbReference type="PANTHER" id="PTHR34605:SF3">
    <property type="entry name" value="P CELL-TYPE AGGLUTINATION PROTEIN MAP4-LIKE-RELATED"/>
    <property type="match status" value="1"/>
</dbReference>
<dbReference type="PANTHER" id="PTHR34605">
    <property type="entry name" value="PHAGE_INTEGRASE DOMAIN-CONTAINING PROTEIN"/>
    <property type="match status" value="1"/>
</dbReference>
<dbReference type="EMBL" id="QXFV01000998">
    <property type="protein sequence ID" value="KAE9018536.1"/>
    <property type="molecule type" value="Genomic_DNA"/>
</dbReference>
<evidence type="ECO:0000313" key="3">
    <source>
        <dbReference type="Proteomes" id="UP000429607"/>
    </source>
</evidence>